<proteinExistence type="inferred from homology"/>
<feature type="domain" description="Methyl-accepting transducer" evidence="5">
    <location>
        <begin position="275"/>
        <end position="525"/>
    </location>
</feature>
<keyword evidence="1 3" id="KW-0807">Transducer</keyword>
<keyword evidence="4" id="KW-0472">Membrane</keyword>
<name>A0ABS3AZX2_9BACT</name>
<dbReference type="Gene3D" id="1.10.287.950">
    <property type="entry name" value="Methyl-accepting chemotaxis protein"/>
    <property type="match status" value="1"/>
</dbReference>
<evidence type="ECO:0000256" key="2">
    <source>
        <dbReference type="ARBA" id="ARBA00029447"/>
    </source>
</evidence>
<evidence type="ECO:0000259" key="6">
    <source>
        <dbReference type="PROSITE" id="PS50885"/>
    </source>
</evidence>
<dbReference type="Gene3D" id="1.20.120.30">
    <property type="entry name" value="Aspartate receptor, ligand-binding domain"/>
    <property type="match status" value="1"/>
</dbReference>
<reference evidence="7 8" key="1">
    <citation type="submission" date="2021-02" db="EMBL/GenBank/DDBJ databases">
        <title>Activity-based single-cell genomes from oceanic crustal fluid captures similar information to metagenomic and metatranscriptomic surveys with orders of magnitude less sampling.</title>
        <authorList>
            <person name="D'Angelo T.S."/>
            <person name="Orcutt B.N."/>
        </authorList>
    </citation>
    <scope>NUCLEOTIDE SEQUENCE [LARGE SCALE GENOMIC DNA]</scope>
    <source>
        <strain evidence="7">AH-315-G02</strain>
    </source>
</reference>
<evidence type="ECO:0000256" key="4">
    <source>
        <dbReference type="SAM" id="Phobius"/>
    </source>
</evidence>
<feature type="transmembrane region" description="Helical" evidence="4">
    <location>
        <begin position="197"/>
        <end position="220"/>
    </location>
</feature>
<feature type="domain" description="HAMP" evidence="6">
    <location>
        <begin position="218"/>
        <end position="270"/>
    </location>
</feature>
<gene>
    <name evidence="7" type="ORF">JYU06_05090</name>
</gene>
<evidence type="ECO:0000256" key="1">
    <source>
        <dbReference type="ARBA" id="ARBA00023224"/>
    </source>
</evidence>
<dbReference type="PRINTS" id="PR00260">
    <property type="entry name" value="CHEMTRNSDUCR"/>
</dbReference>
<dbReference type="EMBL" id="JAFITO010000069">
    <property type="protein sequence ID" value="MBN4068875.1"/>
    <property type="molecule type" value="Genomic_DNA"/>
</dbReference>
<keyword evidence="4" id="KW-0812">Transmembrane</keyword>
<feature type="transmembrane region" description="Helical" evidence="4">
    <location>
        <begin position="6"/>
        <end position="28"/>
    </location>
</feature>
<protein>
    <submittedName>
        <fullName evidence="7">HAMP domain-containing protein</fullName>
    </submittedName>
</protein>
<organism evidence="7 8">
    <name type="scientific">Desulfotalea psychrophila</name>
    <dbReference type="NCBI Taxonomy" id="84980"/>
    <lineage>
        <taxon>Bacteria</taxon>
        <taxon>Pseudomonadati</taxon>
        <taxon>Thermodesulfobacteriota</taxon>
        <taxon>Desulfobulbia</taxon>
        <taxon>Desulfobulbales</taxon>
        <taxon>Desulfocapsaceae</taxon>
        <taxon>Desulfotalea</taxon>
    </lineage>
</organism>
<dbReference type="InterPro" id="IPR004089">
    <property type="entry name" value="MCPsignal_dom"/>
</dbReference>
<dbReference type="SUPFAM" id="SSF58104">
    <property type="entry name" value="Methyl-accepting chemotaxis protein (MCP) signaling domain"/>
    <property type="match status" value="1"/>
</dbReference>
<dbReference type="PROSITE" id="PS50111">
    <property type="entry name" value="CHEMOTAXIS_TRANSDUC_2"/>
    <property type="match status" value="1"/>
</dbReference>
<dbReference type="InterPro" id="IPR004090">
    <property type="entry name" value="Chemotax_Me-accpt_rcpt"/>
</dbReference>
<dbReference type="PANTHER" id="PTHR32089">
    <property type="entry name" value="METHYL-ACCEPTING CHEMOTAXIS PROTEIN MCPB"/>
    <property type="match status" value="1"/>
</dbReference>
<dbReference type="Proteomes" id="UP000717534">
    <property type="component" value="Unassembled WGS sequence"/>
</dbReference>
<comment type="caution">
    <text evidence="7">The sequence shown here is derived from an EMBL/GenBank/DDBJ whole genome shotgun (WGS) entry which is preliminary data.</text>
</comment>
<dbReference type="InterPro" id="IPR025991">
    <property type="entry name" value="Chemoreceptor_zinc-bind_dom"/>
</dbReference>
<dbReference type="CDD" id="cd06225">
    <property type="entry name" value="HAMP"/>
    <property type="match status" value="1"/>
</dbReference>
<dbReference type="InterPro" id="IPR003660">
    <property type="entry name" value="HAMP_dom"/>
</dbReference>
<dbReference type="Pfam" id="PF00015">
    <property type="entry name" value="MCPsignal"/>
    <property type="match status" value="1"/>
</dbReference>
<dbReference type="Pfam" id="PF13682">
    <property type="entry name" value="CZB"/>
    <property type="match status" value="1"/>
</dbReference>
<dbReference type="SMART" id="SM00304">
    <property type="entry name" value="HAMP"/>
    <property type="match status" value="2"/>
</dbReference>
<comment type="similarity">
    <text evidence="2">Belongs to the methyl-accepting chemotaxis (MCP) protein family.</text>
</comment>
<accession>A0ABS3AZX2</accession>
<evidence type="ECO:0000313" key="7">
    <source>
        <dbReference type="EMBL" id="MBN4068875.1"/>
    </source>
</evidence>
<dbReference type="Pfam" id="PF00672">
    <property type="entry name" value="HAMP"/>
    <property type="match status" value="1"/>
</dbReference>
<evidence type="ECO:0000313" key="8">
    <source>
        <dbReference type="Proteomes" id="UP000717534"/>
    </source>
</evidence>
<dbReference type="PROSITE" id="PS50885">
    <property type="entry name" value="HAMP"/>
    <property type="match status" value="1"/>
</dbReference>
<keyword evidence="4" id="KW-1133">Transmembrane helix</keyword>
<dbReference type="SMART" id="SM00283">
    <property type="entry name" value="MA"/>
    <property type="match status" value="1"/>
</dbReference>
<evidence type="ECO:0000256" key="3">
    <source>
        <dbReference type="PROSITE-ProRule" id="PRU00284"/>
    </source>
</evidence>
<evidence type="ECO:0000259" key="5">
    <source>
        <dbReference type="PROSITE" id="PS50111"/>
    </source>
</evidence>
<dbReference type="PANTHER" id="PTHR32089:SF112">
    <property type="entry name" value="LYSOZYME-LIKE PROTEIN-RELATED"/>
    <property type="match status" value="1"/>
</dbReference>
<keyword evidence="8" id="KW-1185">Reference proteome</keyword>
<sequence>MKFGDLAIAVKLGLMASIILVLTAAVGWQGLRSLSNQASVTDALEQLLKLEVTINQREIDHLSWASQLASFLLNETQTTCSAGTSAQKCNLGVWLNDSENMAAVYKIVPEVKAIFAGMEGAHTTLHQSAARIKEILAANQNNRKISNTAMLKVYMAESIPALEEVRHALGEAAAVIRAQAEKKAIYLDEIAQKAKQVVIAFIFVAILVGGSISYFIAGVIKKQLAETVCFAEALASGDLTHRLDIKQNDEIGKLANALNDMSTNLRTMFKEIAFGVETLSSASTEFAAISEQMSASSEQATVKANSVAAAADELSANMATVAASSEETSVNLNMVASATEEMSATISEISTNTDTTQSITETAVVQSEHASKQINELGAAAQEVGKVTETITEISEQTNLLALNATIEAARAGEAGKGFAVVANEIKDLAKQTSEATAEIKAKISKIQDATKSSVAEITQITGVIREVSEKVSTVAATVEEQAGATQEIADNVAQASQGIQEVNENVAQASSVTGEVAADTAEVGRVAGEINDSGAQVNKSAEELSELAEKLTALVSRFKV</sequence>